<sequence length="121" mass="13201">MTTTGDEELDSQQLGPRWQDATPRERLALIRDFRHQPLTPRQARRIRIVVAAFFMAVAAAVLVVRLGDQPSVLVVGVYGAALIVCGVVIELSRKGRTRVAMWLLGAGLLAVAGAEQLLRTL</sequence>
<dbReference type="Proteomes" id="UP001614394">
    <property type="component" value="Unassembled WGS sequence"/>
</dbReference>
<gene>
    <name evidence="2" type="ORF">ACIGXA_08410</name>
</gene>
<keyword evidence="1" id="KW-0812">Transmembrane</keyword>
<keyword evidence="1" id="KW-0472">Membrane</keyword>
<dbReference type="RefSeq" id="WP_244809595.1">
    <property type="nucleotide sequence ID" value="NZ_JAAIKO010000007.1"/>
</dbReference>
<organism evidence="2 3">
    <name type="scientific">Streptomyces fildesensis</name>
    <dbReference type="NCBI Taxonomy" id="375757"/>
    <lineage>
        <taxon>Bacteria</taxon>
        <taxon>Bacillati</taxon>
        <taxon>Actinomycetota</taxon>
        <taxon>Actinomycetes</taxon>
        <taxon>Kitasatosporales</taxon>
        <taxon>Streptomycetaceae</taxon>
        <taxon>Streptomyces</taxon>
    </lineage>
</organism>
<evidence type="ECO:0008006" key="4">
    <source>
        <dbReference type="Google" id="ProtNLM"/>
    </source>
</evidence>
<evidence type="ECO:0000313" key="3">
    <source>
        <dbReference type="Proteomes" id="UP001614394"/>
    </source>
</evidence>
<feature type="transmembrane region" description="Helical" evidence="1">
    <location>
        <begin position="72"/>
        <end position="92"/>
    </location>
</feature>
<keyword evidence="1" id="KW-1133">Transmembrane helix</keyword>
<protein>
    <recommendedName>
        <fullName evidence="4">Integral membrane protein</fullName>
    </recommendedName>
</protein>
<comment type="caution">
    <text evidence="2">The sequence shown here is derived from an EMBL/GenBank/DDBJ whole genome shotgun (WGS) entry which is preliminary data.</text>
</comment>
<feature type="transmembrane region" description="Helical" evidence="1">
    <location>
        <begin position="46"/>
        <end position="66"/>
    </location>
</feature>
<accession>A0ABW8C286</accession>
<evidence type="ECO:0000313" key="2">
    <source>
        <dbReference type="EMBL" id="MFI9100536.1"/>
    </source>
</evidence>
<keyword evidence="3" id="KW-1185">Reference proteome</keyword>
<proteinExistence type="predicted"/>
<dbReference type="EMBL" id="JBITYG010000002">
    <property type="protein sequence ID" value="MFI9100536.1"/>
    <property type="molecule type" value="Genomic_DNA"/>
</dbReference>
<name>A0ABW8C286_9ACTN</name>
<feature type="transmembrane region" description="Helical" evidence="1">
    <location>
        <begin position="99"/>
        <end position="118"/>
    </location>
</feature>
<evidence type="ECO:0000256" key="1">
    <source>
        <dbReference type="SAM" id="Phobius"/>
    </source>
</evidence>
<reference evidence="2 3" key="1">
    <citation type="submission" date="2024-10" db="EMBL/GenBank/DDBJ databases">
        <title>The Natural Products Discovery Center: Release of the First 8490 Sequenced Strains for Exploring Actinobacteria Biosynthetic Diversity.</title>
        <authorList>
            <person name="Kalkreuter E."/>
            <person name="Kautsar S.A."/>
            <person name="Yang D."/>
            <person name="Bader C.D."/>
            <person name="Teijaro C.N."/>
            <person name="Fluegel L."/>
            <person name="Davis C.M."/>
            <person name="Simpson J.R."/>
            <person name="Lauterbach L."/>
            <person name="Steele A.D."/>
            <person name="Gui C."/>
            <person name="Meng S."/>
            <person name="Li G."/>
            <person name="Viehrig K."/>
            <person name="Ye F."/>
            <person name="Su P."/>
            <person name="Kiefer A.F."/>
            <person name="Nichols A."/>
            <person name="Cepeda A.J."/>
            <person name="Yan W."/>
            <person name="Fan B."/>
            <person name="Jiang Y."/>
            <person name="Adhikari A."/>
            <person name="Zheng C.-J."/>
            <person name="Schuster L."/>
            <person name="Cowan T.M."/>
            <person name="Smanski M.J."/>
            <person name="Chevrette M.G."/>
            <person name="De Carvalho L.P.S."/>
            <person name="Shen B."/>
        </authorList>
    </citation>
    <scope>NUCLEOTIDE SEQUENCE [LARGE SCALE GENOMIC DNA]</scope>
    <source>
        <strain evidence="2 3">NPDC053399</strain>
    </source>
</reference>